<comment type="caution">
    <text evidence="7">The sequence shown here is derived from an EMBL/GenBank/DDBJ whole genome shotgun (WGS) entry which is preliminary data.</text>
</comment>
<dbReference type="HAMAP" id="MF_00836">
    <property type="entry name" value="PhnN"/>
    <property type="match status" value="1"/>
</dbReference>
<evidence type="ECO:0000256" key="6">
    <source>
        <dbReference type="HAMAP-Rule" id="MF_00836"/>
    </source>
</evidence>
<dbReference type="EC" id="2.7.4.23" evidence="6"/>
<evidence type="ECO:0000256" key="1">
    <source>
        <dbReference type="ARBA" id="ARBA00000373"/>
    </source>
</evidence>
<evidence type="ECO:0000256" key="4">
    <source>
        <dbReference type="ARBA" id="ARBA00022741"/>
    </source>
</evidence>
<dbReference type="AlphaFoldDB" id="A0A917DAQ7"/>
<keyword evidence="3 6" id="KW-0808">Transferase</keyword>
<comment type="similarity">
    <text evidence="6">Belongs to the ribose 1,5-bisphosphokinase family.</text>
</comment>
<organism evidence="7 8">
    <name type="scientific">Aureimonas glaciei</name>
    <dbReference type="NCBI Taxonomy" id="1776957"/>
    <lineage>
        <taxon>Bacteria</taxon>
        <taxon>Pseudomonadati</taxon>
        <taxon>Pseudomonadota</taxon>
        <taxon>Alphaproteobacteria</taxon>
        <taxon>Hyphomicrobiales</taxon>
        <taxon>Aurantimonadaceae</taxon>
        <taxon>Aureimonas</taxon>
    </lineage>
</organism>
<comment type="function">
    <text evidence="6">Catalyzes the phosphorylation of ribose 1,5-bisphosphate to 5-phospho-D-ribosyl alpha-1-diphosphate (PRPP).</text>
</comment>
<keyword evidence="8" id="KW-1185">Reference proteome</keyword>
<dbReference type="InterPro" id="IPR012699">
    <property type="entry name" value="PhnN"/>
</dbReference>
<name>A0A917DAQ7_9HYPH</name>
<dbReference type="GO" id="GO:0006015">
    <property type="term" value="P:5-phosphoribose 1-diphosphate biosynthetic process"/>
    <property type="evidence" value="ECO:0007669"/>
    <property type="project" value="UniProtKB-UniRule"/>
</dbReference>
<dbReference type="Gene3D" id="3.40.50.300">
    <property type="entry name" value="P-loop containing nucleotide triphosphate hydrolases"/>
    <property type="match status" value="1"/>
</dbReference>
<feature type="binding site" evidence="6">
    <location>
        <begin position="18"/>
        <end position="25"/>
    </location>
    <ligand>
        <name>ATP</name>
        <dbReference type="ChEBI" id="CHEBI:30616"/>
    </ligand>
</feature>
<dbReference type="EMBL" id="BMJJ01000005">
    <property type="protein sequence ID" value="GGD21225.1"/>
    <property type="molecule type" value="Genomic_DNA"/>
</dbReference>
<dbReference type="GO" id="GO:0033863">
    <property type="term" value="F:ribose 1,5-bisphosphate phosphokinase activity"/>
    <property type="evidence" value="ECO:0007669"/>
    <property type="project" value="UniProtKB-UniRule"/>
</dbReference>
<keyword evidence="4 6" id="KW-0547">Nucleotide-binding</keyword>
<evidence type="ECO:0000256" key="2">
    <source>
        <dbReference type="ARBA" id="ARBA00005069"/>
    </source>
</evidence>
<evidence type="ECO:0000313" key="7">
    <source>
        <dbReference type="EMBL" id="GGD21225.1"/>
    </source>
</evidence>
<evidence type="ECO:0000313" key="8">
    <source>
        <dbReference type="Proteomes" id="UP000613160"/>
    </source>
</evidence>
<comment type="catalytic activity">
    <reaction evidence="1 6">
        <text>alpha-D-ribose 1,5-bisphosphate + ATP = 5-phospho-alpha-D-ribose 1-diphosphate + ADP</text>
        <dbReference type="Rhea" id="RHEA:20109"/>
        <dbReference type="ChEBI" id="CHEBI:30616"/>
        <dbReference type="ChEBI" id="CHEBI:58017"/>
        <dbReference type="ChEBI" id="CHEBI:68688"/>
        <dbReference type="ChEBI" id="CHEBI:456216"/>
        <dbReference type="EC" id="2.7.4.23"/>
    </reaction>
</comment>
<sequence length="197" mass="21003">MRDGWEERPAGPFIAVVGPSGAGKDTILALARPHLRPAIRFARRIITRVSQVEAEDHDCLDEAAFEAAEREGAFCLSWAAHGLRYGLPASLLAHCEGGEAVVANVSRRALGPAAQRFALLHVVEITAPRALLVERIAARGRESAEEIEARLARNVALDVPSGAHGPHRIDNSGRAEDAAADFVRLVDSLVSGTHSAT</sequence>
<reference evidence="7" key="2">
    <citation type="submission" date="2020-09" db="EMBL/GenBank/DDBJ databases">
        <authorList>
            <person name="Sun Q."/>
            <person name="Zhou Y."/>
        </authorList>
    </citation>
    <scope>NUCLEOTIDE SEQUENCE</scope>
    <source>
        <strain evidence="7">CGMCC 1.15493</strain>
    </source>
</reference>
<dbReference type="GO" id="GO:0005524">
    <property type="term" value="F:ATP binding"/>
    <property type="evidence" value="ECO:0007669"/>
    <property type="project" value="UniProtKB-KW"/>
</dbReference>
<gene>
    <name evidence="6 7" type="primary">phnN</name>
    <name evidence="7" type="ORF">GCM10011335_25190</name>
</gene>
<keyword evidence="5 6" id="KW-0067">ATP-binding</keyword>
<dbReference type="RefSeq" id="WP_188851059.1">
    <property type="nucleotide sequence ID" value="NZ_BMJJ01000005.1"/>
</dbReference>
<proteinExistence type="inferred from homology"/>
<evidence type="ECO:0000256" key="3">
    <source>
        <dbReference type="ARBA" id="ARBA00022679"/>
    </source>
</evidence>
<dbReference type="Proteomes" id="UP000613160">
    <property type="component" value="Unassembled WGS sequence"/>
</dbReference>
<dbReference type="SUPFAM" id="SSF52540">
    <property type="entry name" value="P-loop containing nucleoside triphosphate hydrolases"/>
    <property type="match status" value="1"/>
</dbReference>
<reference evidence="7" key="1">
    <citation type="journal article" date="2014" name="Int. J. Syst. Evol. Microbiol.">
        <title>Complete genome sequence of Corynebacterium casei LMG S-19264T (=DSM 44701T), isolated from a smear-ripened cheese.</title>
        <authorList>
            <consortium name="US DOE Joint Genome Institute (JGI-PGF)"/>
            <person name="Walter F."/>
            <person name="Albersmeier A."/>
            <person name="Kalinowski J."/>
            <person name="Ruckert C."/>
        </authorList>
    </citation>
    <scope>NUCLEOTIDE SEQUENCE</scope>
    <source>
        <strain evidence="7">CGMCC 1.15493</strain>
    </source>
</reference>
<comment type="pathway">
    <text evidence="2 6">Metabolic intermediate biosynthesis; 5-phospho-alpha-D-ribose 1-diphosphate biosynthesis; 5-phospho-alpha-D-ribose 1-diphosphate from D-ribose 5-phosphate (route II): step 3/3.</text>
</comment>
<protein>
    <recommendedName>
        <fullName evidence="6">Ribose 1,5-bisphosphate phosphokinase PhnN</fullName>
        <ecNumber evidence="6">2.7.4.23</ecNumber>
    </recommendedName>
    <alternativeName>
        <fullName evidence="6">Ribose 1,5-bisphosphokinase</fullName>
    </alternativeName>
</protein>
<dbReference type="NCBIfam" id="TIGR02322">
    <property type="entry name" value="phosphon_PhnN"/>
    <property type="match status" value="1"/>
</dbReference>
<dbReference type="GO" id="GO:0019634">
    <property type="term" value="P:organic phosphonate metabolic process"/>
    <property type="evidence" value="ECO:0007669"/>
    <property type="project" value="UniProtKB-UniRule"/>
</dbReference>
<evidence type="ECO:0000256" key="5">
    <source>
        <dbReference type="ARBA" id="ARBA00022840"/>
    </source>
</evidence>
<dbReference type="InterPro" id="IPR027417">
    <property type="entry name" value="P-loop_NTPase"/>
</dbReference>
<accession>A0A917DAQ7</accession>